<evidence type="ECO:0000256" key="1">
    <source>
        <dbReference type="SAM" id="MobiDB-lite"/>
    </source>
</evidence>
<feature type="region of interest" description="Disordered" evidence="1">
    <location>
        <begin position="141"/>
        <end position="170"/>
    </location>
</feature>
<evidence type="ECO:0008006" key="3">
    <source>
        <dbReference type="Google" id="ProtNLM"/>
    </source>
</evidence>
<feature type="compositionally biased region" description="Low complexity" evidence="1">
    <location>
        <begin position="1"/>
        <end position="19"/>
    </location>
</feature>
<accession>A0A6N2C2J3</accession>
<proteinExistence type="predicted"/>
<name>A0A6N2C2J3_SOLCI</name>
<dbReference type="AlphaFoldDB" id="A0A6N2C2J3"/>
<sequence length="213" mass="24181">MDTPSQAVTTQAQAMTTQANREVAPHVNQNASTTDSRLRDFTRMNHPMLFGSNVNEDPQDFLDEVYKMMKGFIDRLFESEKQEAKVEEFINLRQGVEENMIKNRNSDAKRAIPYDGGTCKGKFEIQDKPKINKTFSNKVHSNFSRSKKDRVTNSKPKWRKISGSQSEKPNCANKRHMGKCLKGADNCIGCGKSGHMVKIFPMENNQGRESNQS</sequence>
<protein>
    <recommendedName>
        <fullName evidence="3">CCHC-type domain-containing protein</fullName>
    </recommendedName>
</protein>
<reference evidence="2" key="1">
    <citation type="submission" date="2019-05" db="EMBL/GenBank/DDBJ databases">
        <title>The de novo reference genome and transcriptome assemblies of the wild tomato species Solanum chilense.</title>
        <authorList>
            <person name="Stam R."/>
            <person name="Nosenko T."/>
            <person name="Hoerger A.C."/>
            <person name="Stephan W."/>
            <person name="Seidel M.A."/>
            <person name="Kuhn J.M.M."/>
            <person name="Haberer G."/>
            <person name="Tellier A."/>
        </authorList>
    </citation>
    <scope>NUCLEOTIDE SEQUENCE</scope>
    <source>
        <tissue evidence="2">Mature leaves</tissue>
    </source>
</reference>
<comment type="caution">
    <text evidence="2">The sequence shown here is derived from an EMBL/GenBank/DDBJ whole genome shotgun (WGS) entry which is preliminary data.</text>
</comment>
<evidence type="ECO:0000313" key="2">
    <source>
        <dbReference type="EMBL" id="TMX01817.1"/>
    </source>
</evidence>
<dbReference type="EMBL" id="RXGB01000768">
    <property type="protein sequence ID" value="TMX01817.1"/>
    <property type="molecule type" value="Genomic_DNA"/>
</dbReference>
<feature type="region of interest" description="Disordered" evidence="1">
    <location>
        <begin position="1"/>
        <end position="34"/>
    </location>
</feature>
<gene>
    <name evidence="2" type="ORF">EJD97_023520</name>
</gene>
<organism evidence="2">
    <name type="scientific">Solanum chilense</name>
    <name type="common">Tomato</name>
    <name type="synonym">Lycopersicon chilense</name>
    <dbReference type="NCBI Taxonomy" id="4083"/>
    <lineage>
        <taxon>Eukaryota</taxon>
        <taxon>Viridiplantae</taxon>
        <taxon>Streptophyta</taxon>
        <taxon>Embryophyta</taxon>
        <taxon>Tracheophyta</taxon>
        <taxon>Spermatophyta</taxon>
        <taxon>Magnoliopsida</taxon>
        <taxon>eudicotyledons</taxon>
        <taxon>Gunneridae</taxon>
        <taxon>Pentapetalae</taxon>
        <taxon>asterids</taxon>
        <taxon>lamiids</taxon>
        <taxon>Solanales</taxon>
        <taxon>Solanaceae</taxon>
        <taxon>Solanoideae</taxon>
        <taxon>Solaneae</taxon>
        <taxon>Solanum</taxon>
        <taxon>Solanum subgen. Lycopersicon</taxon>
    </lineage>
</organism>